<dbReference type="EMBL" id="CP126224">
    <property type="protein sequence ID" value="WIA23985.1"/>
    <property type="molecule type" value="Genomic_DNA"/>
</dbReference>
<dbReference type="CDD" id="cd15482">
    <property type="entry name" value="Sialidase_non-viral"/>
    <property type="match status" value="1"/>
</dbReference>
<gene>
    <name evidence="1" type="ORF">OEZ85_013616</name>
</gene>
<dbReference type="SUPFAM" id="SSF50939">
    <property type="entry name" value="Sialidases"/>
    <property type="match status" value="1"/>
</dbReference>
<keyword evidence="2" id="KW-1185">Reference proteome</keyword>
<accession>A0ABY8URW6</accession>
<evidence type="ECO:0000313" key="2">
    <source>
        <dbReference type="Proteomes" id="UP001244341"/>
    </source>
</evidence>
<reference evidence="1 2" key="1">
    <citation type="submission" date="2023-05" db="EMBL/GenBank/DDBJ databases">
        <title>A 100% complete, gapless, phased diploid assembly of the Scenedesmus obliquus UTEX 3031 genome.</title>
        <authorList>
            <person name="Biondi T.C."/>
            <person name="Hanschen E.R."/>
            <person name="Kwon T."/>
            <person name="Eng W."/>
            <person name="Kruse C.P.S."/>
            <person name="Koehler S.I."/>
            <person name="Kunde Y."/>
            <person name="Gleasner C.D."/>
            <person name="You Mak K.T."/>
            <person name="Polle J."/>
            <person name="Hovde B.T."/>
            <person name="Starkenburg S.R."/>
        </authorList>
    </citation>
    <scope>NUCLEOTIDE SEQUENCE [LARGE SCALE GENOMIC DNA]</scope>
    <source>
        <strain evidence="1 2">DOE0152z</strain>
    </source>
</reference>
<dbReference type="SUPFAM" id="SSF110296">
    <property type="entry name" value="Oligoxyloglucan reducing end-specific cellobiohydrolase"/>
    <property type="match status" value="1"/>
</dbReference>
<dbReference type="InterPro" id="IPR015943">
    <property type="entry name" value="WD40/YVTN_repeat-like_dom_sf"/>
</dbReference>
<sequence length="689" mass="72031">MRRQHLRNPQQHFKRLAAFTPGTIYSSSNRGGSWQRGFASDAGPDYGTWAGRNIAASADGTKLIAAKTGGKVWRSVDSGTTWAPLTLPLGSLSPDWVAVAASSNANRIVLLHAEGYMFTSSNGGDSWTDNGRPGNAAVYWLDVSCDGTGQYVVATAYYPQQVYVSSNYGSSFTRATIDGGAARSWAAVSYSRDGSTLVAAAASDEGAGGSAALRSVAVRTLGVRAVQRADQQLQQAKRLAKPAANQFQTVWFSTDKGATWASAAPNEAAPSFFMDVALSGDGSKIVAVQRGPSDSPAGGIYTGSVAVSGGGVIVTEAGATITWNHVGTALQQEWWSCAISDNGAVMAATATSGWLYTSIGNNAASWNPKHESFLSRVLLLDGNKLFGQQANLGDGFEEYGGLMLGDSVNNDALNLRYTNADALSTSSIVGVAASYDGKYRYAMQNMGSIWFSDDSGATWKSTAAKSIQGIRNFDSIATSADGSVVVASVTTSRSKPSDPAEYFCVRRPDAGSPAFENLKKIAVPFASMAASDDASILLAVQRGDDLSSNLQLYLSKNGGAEWAAISAAAQGTWAAAAVSQKADVMVAVQQGTWTKSGDSWSNSGGGIWLSTNTGTSWSKVGPSEPFAAVAVSSDGQRMIATSHMIAADERNNGGVWISKNGGSTWVKALEATYDNDGGDWTSGELQHVL</sequence>
<protein>
    <recommendedName>
        <fullName evidence="3">Sortilin N-terminal domain-containing protein</fullName>
    </recommendedName>
</protein>
<proteinExistence type="predicted"/>
<name>A0ABY8URW6_TETOB</name>
<evidence type="ECO:0000313" key="1">
    <source>
        <dbReference type="EMBL" id="WIA23985.1"/>
    </source>
</evidence>
<dbReference type="Proteomes" id="UP001244341">
    <property type="component" value="Chromosome 17b"/>
</dbReference>
<organism evidence="1 2">
    <name type="scientific">Tetradesmus obliquus</name>
    <name type="common">Green alga</name>
    <name type="synonym">Acutodesmus obliquus</name>
    <dbReference type="NCBI Taxonomy" id="3088"/>
    <lineage>
        <taxon>Eukaryota</taxon>
        <taxon>Viridiplantae</taxon>
        <taxon>Chlorophyta</taxon>
        <taxon>core chlorophytes</taxon>
        <taxon>Chlorophyceae</taxon>
        <taxon>CS clade</taxon>
        <taxon>Sphaeropleales</taxon>
        <taxon>Scenedesmaceae</taxon>
        <taxon>Tetradesmus</taxon>
    </lineage>
</organism>
<dbReference type="PANTHER" id="PTHR12106:SF27">
    <property type="entry name" value="SORTILIN-RELATED RECEPTOR"/>
    <property type="match status" value="1"/>
</dbReference>
<dbReference type="PANTHER" id="PTHR12106">
    <property type="entry name" value="SORTILIN RELATED"/>
    <property type="match status" value="1"/>
</dbReference>
<dbReference type="InterPro" id="IPR050310">
    <property type="entry name" value="VPS10-sortilin"/>
</dbReference>
<evidence type="ECO:0008006" key="3">
    <source>
        <dbReference type="Google" id="ProtNLM"/>
    </source>
</evidence>
<dbReference type="InterPro" id="IPR036278">
    <property type="entry name" value="Sialidase_sf"/>
</dbReference>
<dbReference type="Gene3D" id="2.130.10.10">
    <property type="entry name" value="YVTN repeat-like/Quinoprotein amine dehydrogenase"/>
    <property type="match status" value="2"/>
</dbReference>